<protein>
    <submittedName>
        <fullName evidence="1">Uncharacterized protein</fullName>
    </submittedName>
</protein>
<dbReference type="EMBL" id="JANJYI010000005">
    <property type="protein sequence ID" value="KAK2650381.1"/>
    <property type="molecule type" value="Genomic_DNA"/>
</dbReference>
<reference evidence="1" key="1">
    <citation type="journal article" date="2023" name="Plant J.">
        <title>Genome sequences and population genomics provide insights into the demographic history, inbreeding, and mutation load of two 'living fossil' tree species of Dipteronia.</title>
        <authorList>
            <person name="Feng Y."/>
            <person name="Comes H.P."/>
            <person name="Chen J."/>
            <person name="Zhu S."/>
            <person name="Lu R."/>
            <person name="Zhang X."/>
            <person name="Li P."/>
            <person name="Qiu J."/>
            <person name="Olsen K.M."/>
            <person name="Qiu Y."/>
        </authorList>
    </citation>
    <scope>NUCLEOTIDE SEQUENCE</scope>
    <source>
        <strain evidence="1">KIB01</strain>
    </source>
</reference>
<accession>A0AAD9U9I8</accession>
<gene>
    <name evidence="1" type="ORF">Ddye_017870</name>
</gene>
<sequence length="165" mass="17850">MSTMPEEPSCLSTCHFDVEKYDKRNVDERTYEDNVDEKTYEDVLSDVAGMNLETFYKKAWGTGANDVEAPALGNAGPKTPHFVVDVADMDIEVEPYFVKAWGTGANDVEAPALGNTGPKSPSFVADLAAKDSETFLERAWGTVANRVGAPALGNTGPRSQHPSFS</sequence>
<organism evidence="1 2">
    <name type="scientific">Dipteronia dyeriana</name>
    <dbReference type="NCBI Taxonomy" id="168575"/>
    <lineage>
        <taxon>Eukaryota</taxon>
        <taxon>Viridiplantae</taxon>
        <taxon>Streptophyta</taxon>
        <taxon>Embryophyta</taxon>
        <taxon>Tracheophyta</taxon>
        <taxon>Spermatophyta</taxon>
        <taxon>Magnoliopsida</taxon>
        <taxon>eudicotyledons</taxon>
        <taxon>Gunneridae</taxon>
        <taxon>Pentapetalae</taxon>
        <taxon>rosids</taxon>
        <taxon>malvids</taxon>
        <taxon>Sapindales</taxon>
        <taxon>Sapindaceae</taxon>
        <taxon>Hippocastanoideae</taxon>
        <taxon>Acereae</taxon>
        <taxon>Dipteronia</taxon>
    </lineage>
</organism>
<name>A0AAD9U9I8_9ROSI</name>
<evidence type="ECO:0000313" key="2">
    <source>
        <dbReference type="Proteomes" id="UP001280121"/>
    </source>
</evidence>
<keyword evidence="2" id="KW-1185">Reference proteome</keyword>
<comment type="caution">
    <text evidence="1">The sequence shown here is derived from an EMBL/GenBank/DDBJ whole genome shotgun (WGS) entry which is preliminary data.</text>
</comment>
<dbReference type="AlphaFoldDB" id="A0AAD9U9I8"/>
<proteinExistence type="predicted"/>
<evidence type="ECO:0000313" key="1">
    <source>
        <dbReference type="EMBL" id="KAK2650381.1"/>
    </source>
</evidence>
<dbReference type="Proteomes" id="UP001280121">
    <property type="component" value="Unassembled WGS sequence"/>
</dbReference>